<protein>
    <submittedName>
        <fullName evidence="1">Uncharacterized protein</fullName>
    </submittedName>
</protein>
<evidence type="ECO:0000313" key="1">
    <source>
        <dbReference type="EMBL" id="JAH07564.1"/>
    </source>
</evidence>
<organism evidence="1">
    <name type="scientific">Anguilla anguilla</name>
    <name type="common">European freshwater eel</name>
    <name type="synonym">Muraena anguilla</name>
    <dbReference type="NCBI Taxonomy" id="7936"/>
    <lineage>
        <taxon>Eukaryota</taxon>
        <taxon>Metazoa</taxon>
        <taxon>Chordata</taxon>
        <taxon>Craniata</taxon>
        <taxon>Vertebrata</taxon>
        <taxon>Euteleostomi</taxon>
        <taxon>Actinopterygii</taxon>
        <taxon>Neopterygii</taxon>
        <taxon>Teleostei</taxon>
        <taxon>Anguilliformes</taxon>
        <taxon>Anguillidae</taxon>
        <taxon>Anguilla</taxon>
    </lineage>
</organism>
<proteinExistence type="predicted"/>
<reference evidence="1" key="2">
    <citation type="journal article" date="2015" name="Fish Shellfish Immunol.">
        <title>Early steps in the European eel (Anguilla anguilla)-Vibrio vulnificus interaction in the gills: Role of the RtxA13 toxin.</title>
        <authorList>
            <person name="Callol A."/>
            <person name="Pajuelo D."/>
            <person name="Ebbesson L."/>
            <person name="Teles M."/>
            <person name="MacKenzie S."/>
            <person name="Amaro C."/>
        </authorList>
    </citation>
    <scope>NUCLEOTIDE SEQUENCE</scope>
</reference>
<accession>A0A0E9PST7</accession>
<name>A0A0E9PST7_ANGAN</name>
<dbReference type="EMBL" id="GBXM01101013">
    <property type="protein sequence ID" value="JAH07564.1"/>
    <property type="molecule type" value="Transcribed_RNA"/>
</dbReference>
<reference evidence="1" key="1">
    <citation type="submission" date="2014-11" db="EMBL/GenBank/DDBJ databases">
        <authorList>
            <person name="Amaro Gonzalez C."/>
        </authorList>
    </citation>
    <scope>NUCLEOTIDE SEQUENCE</scope>
</reference>
<sequence length="21" mass="2531">MTCEKLFNITKLSYDYSFVLD</sequence>
<dbReference type="AlphaFoldDB" id="A0A0E9PST7"/>